<evidence type="ECO:0000313" key="2">
    <source>
        <dbReference type="EMBL" id="KAL2288051.1"/>
    </source>
</evidence>
<comment type="caution">
    <text evidence="2">The sequence shown here is derived from an EMBL/GenBank/DDBJ whole genome shotgun (WGS) entry which is preliminary data.</text>
</comment>
<name>A0ABR4F022_9PEZI</name>
<reference evidence="2 3" key="1">
    <citation type="submission" date="2024-03" db="EMBL/GenBank/DDBJ databases">
        <title>A high-quality draft genome sequence of Diaporthe vaccinii, a causative agent of upright dieback and viscid rot disease in cranberry plants.</title>
        <authorList>
            <person name="Sarrasin M."/>
            <person name="Lang B.F."/>
            <person name="Burger G."/>
        </authorList>
    </citation>
    <scope>NUCLEOTIDE SEQUENCE [LARGE SCALE GENOMIC DNA]</scope>
    <source>
        <strain evidence="2 3">IS7</strain>
    </source>
</reference>
<keyword evidence="1" id="KW-0472">Membrane</keyword>
<gene>
    <name evidence="2" type="ORF">FJTKL_04777</name>
</gene>
<evidence type="ECO:0000313" key="3">
    <source>
        <dbReference type="Proteomes" id="UP001600888"/>
    </source>
</evidence>
<proteinExistence type="predicted"/>
<organism evidence="2 3">
    <name type="scientific">Diaporthe vaccinii</name>
    <dbReference type="NCBI Taxonomy" id="105482"/>
    <lineage>
        <taxon>Eukaryota</taxon>
        <taxon>Fungi</taxon>
        <taxon>Dikarya</taxon>
        <taxon>Ascomycota</taxon>
        <taxon>Pezizomycotina</taxon>
        <taxon>Sordariomycetes</taxon>
        <taxon>Sordariomycetidae</taxon>
        <taxon>Diaporthales</taxon>
        <taxon>Diaporthaceae</taxon>
        <taxon>Diaporthe</taxon>
        <taxon>Diaporthe eres species complex</taxon>
    </lineage>
</organism>
<sequence length="172" mass="18528">MLVVVTVAQYPDPCAPPPSWPCPPASSLQLASPVAQLAPGPPAFDLPSIDFPFSLHTPLFFQPSLFYFSFPIHYITLLYLTLIARHISAQRNNTGHAIAQDSQGLLVSCPPLPAFACPSVLDIDPDDLDAPTHHNHPIAFVSASRLGTDDFTTACRRLPALCAHQGFGPTPH</sequence>
<accession>A0ABR4F022</accession>
<dbReference type="EMBL" id="JBAWTH010000018">
    <property type="protein sequence ID" value="KAL2288051.1"/>
    <property type="molecule type" value="Genomic_DNA"/>
</dbReference>
<dbReference type="Proteomes" id="UP001600888">
    <property type="component" value="Unassembled WGS sequence"/>
</dbReference>
<keyword evidence="1" id="KW-1133">Transmembrane helix</keyword>
<feature type="transmembrane region" description="Helical" evidence="1">
    <location>
        <begin position="65"/>
        <end position="84"/>
    </location>
</feature>
<keyword evidence="3" id="KW-1185">Reference proteome</keyword>
<evidence type="ECO:0000256" key="1">
    <source>
        <dbReference type="SAM" id="Phobius"/>
    </source>
</evidence>
<protein>
    <submittedName>
        <fullName evidence="2">Uncharacterized protein</fullName>
    </submittedName>
</protein>
<keyword evidence="1" id="KW-0812">Transmembrane</keyword>